<proteinExistence type="predicted"/>
<reference evidence="4" key="1">
    <citation type="journal article" date="2002" name="Science">
        <title>The draft genome of Ciona intestinalis: insights into chordate and vertebrate origins.</title>
        <authorList>
            <person name="Dehal P."/>
            <person name="Satou Y."/>
            <person name="Campbell R.K."/>
            <person name="Chapman J."/>
            <person name="Degnan B."/>
            <person name="De Tomaso A."/>
            <person name="Davidson B."/>
            <person name="Di Gregorio A."/>
            <person name="Gelpke M."/>
            <person name="Goodstein D.M."/>
            <person name="Harafuji N."/>
            <person name="Hastings K.E."/>
            <person name="Ho I."/>
            <person name="Hotta K."/>
            <person name="Huang W."/>
            <person name="Kawashima T."/>
            <person name="Lemaire P."/>
            <person name="Martinez D."/>
            <person name="Meinertzhagen I.A."/>
            <person name="Necula S."/>
            <person name="Nonaka M."/>
            <person name="Putnam N."/>
            <person name="Rash S."/>
            <person name="Saiga H."/>
            <person name="Satake M."/>
            <person name="Terry A."/>
            <person name="Yamada L."/>
            <person name="Wang H.G."/>
            <person name="Awazu S."/>
            <person name="Azumi K."/>
            <person name="Boore J."/>
            <person name="Branno M."/>
            <person name="Chin-Bow S."/>
            <person name="DeSantis R."/>
            <person name="Doyle S."/>
            <person name="Francino P."/>
            <person name="Keys D.N."/>
            <person name="Haga S."/>
            <person name="Hayashi H."/>
            <person name="Hino K."/>
            <person name="Imai K.S."/>
            <person name="Inaba K."/>
            <person name="Kano S."/>
            <person name="Kobayashi K."/>
            <person name="Kobayashi M."/>
            <person name="Lee B.I."/>
            <person name="Makabe K.W."/>
            <person name="Manohar C."/>
            <person name="Matassi G."/>
            <person name="Medina M."/>
            <person name="Mochizuki Y."/>
            <person name="Mount S."/>
            <person name="Morishita T."/>
            <person name="Miura S."/>
            <person name="Nakayama A."/>
            <person name="Nishizaka S."/>
            <person name="Nomoto H."/>
            <person name="Ohta F."/>
            <person name="Oishi K."/>
            <person name="Rigoutsos I."/>
            <person name="Sano M."/>
            <person name="Sasaki A."/>
            <person name="Sasakura Y."/>
            <person name="Shoguchi E."/>
            <person name="Shin-i T."/>
            <person name="Spagnuolo A."/>
            <person name="Stainier D."/>
            <person name="Suzuki M.M."/>
            <person name="Tassy O."/>
            <person name="Takatori N."/>
            <person name="Tokuoka M."/>
            <person name="Yagi K."/>
            <person name="Yoshizaki F."/>
            <person name="Wada S."/>
            <person name="Zhang C."/>
            <person name="Hyatt P.D."/>
            <person name="Larimer F."/>
            <person name="Detter C."/>
            <person name="Doggett N."/>
            <person name="Glavina T."/>
            <person name="Hawkins T."/>
            <person name="Richardson P."/>
            <person name="Lucas S."/>
            <person name="Kohara Y."/>
            <person name="Levine M."/>
            <person name="Satoh N."/>
            <person name="Rokhsar D.S."/>
        </authorList>
    </citation>
    <scope>NUCLEOTIDE SEQUENCE [LARGE SCALE GENOMIC DNA]</scope>
</reference>
<feature type="chain" id="PRO_5003347847" description="Sortilin C-terminal domain-containing protein" evidence="1">
    <location>
        <begin position="18"/>
        <end position="278"/>
    </location>
</feature>
<dbReference type="STRING" id="7719.ENSCINP00000022444"/>
<dbReference type="InParanoid" id="F6ZL50"/>
<dbReference type="HOGENOM" id="CLU_951667_0_0_1"/>
<dbReference type="Pfam" id="PF15901">
    <property type="entry name" value="Sortilin_C"/>
    <property type="match status" value="1"/>
</dbReference>
<dbReference type="AlphaFoldDB" id="F6ZL50"/>
<dbReference type="Gene3D" id="3.30.60.270">
    <property type="match status" value="1"/>
</dbReference>
<accession>F6ZL50</accession>
<dbReference type="OMA" id="EPGEYTH"/>
<evidence type="ECO:0000313" key="4">
    <source>
        <dbReference type="Proteomes" id="UP000008144"/>
    </source>
</evidence>
<sequence length="278" mass="31480">MIVAAQMIFLQLISVISFSNDMGRTWHKYTFTDERIHVDGLLTEPGEYTHKFTLFGHRNYRDHWKLFALDLAPLVARNCTYPDDYVNVSFARNTQNSNQCHLGMRQTFEQLKEGNCLVGSEYKRVTTTELCPCTDIDYECGYGYITTSSGCKKVVGKGSPIDDIRDILDEDTTPTIPPCVNGLRKMPTQYRKVPGDQCQNDLEGKLFTIVNCSIVVTPPPPPTIHVKLLNKTNEVKIGEVLHFTAVSNSETVWSVIRTAEPKDKITTRPVKRDEISLN</sequence>
<evidence type="ECO:0000313" key="3">
    <source>
        <dbReference type="Ensembl" id="ENSCINP00000022444.2"/>
    </source>
</evidence>
<dbReference type="PANTHER" id="PTHR12106:SF27">
    <property type="entry name" value="SORTILIN-RELATED RECEPTOR"/>
    <property type="match status" value="1"/>
</dbReference>
<evidence type="ECO:0000259" key="2">
    <source>
        <dbReference type="Pfam" id="PF15901"/>
    </source>
</evidence>
<organism evidence="3 4">
    <name type="scientific">Ciona intestinalis</name>
    <name type="common">Transparent sea squirt</name>
    <name type="synonym">Ascidia intestinalis</name>
    <dbReference type="NCBI Taxonomy" id="7719"/>
    <lineage>
        <taxon>Eukaryota</taxon>
        <taxon>Metazoa</taxon>
        <taxon>Chordata</taxon>
        <taxon>Tunicata</taxon>
        <taxon>Ascidiacea</taxon>
        <taxon>Phlebobranchia</taxon>
        <taxon>Cionidae</taxon>
        <taxon>Ciona</taxon>
    </lineage>
</organism>
<evidence type="ECO:0000256" key="1">
    <source>
        <dbReference type="SAM" id="SignalP"/>
    </source>
</evidence>
<protein>
    <recommendedName>
        <fullName evidence="2">Sortilin C-terminal domain-containing protein</fullName>
    </recommendedName>
</protein>
<dbReference type="Ensembl" id="ENSCINT00000022690.2">
    <property type="protein sequence ID" value="ENSCINP00000022444.2"/>
    <property type="gene ID" value="ENSCING00000011842.2"/>
</dbReference>
<dbReference type="InterPro" id="IPR031777">
    <property type="entry name" value="Sortilin_C"/>
</dbReference>
<dbReference type="PANTHER" id="PTHR12106">
    <property type="entry name" value="SORTILIN RELATED"/>
    <property type="match status" value="1"/>
</dbReference>
<reference evidence="3" key="3">
    <citation type="submission" date="2025-09" db="UniProtKB">
        <authorList>
            <consortium name="Ensembl"/>
        </authorList>
    </citation>
    <scope>IDENTIFICATION</scope>
</reference>
<reference evidence="3" key="2">
    <citation type="submission" date="2025-08" db="UniProtKB">
        <authorList>
            <consortium name="Ensembl"/>
        </authorList>
    </citation>
    <scope>IDENTIFICATION</scope>
</reference>
<name>F6ZL50_CIOIN</name>
<keyword evidence="4" id="KW-1185">Reference proteome</keyword>
<dbReference type="GeneTree" id="ENSGT01030000234563"/>
<dbReference type="Gene3D" id="2.10.70.80">
    <property type="match status" value="1"/>
</dbReference>
<feature type="domain" description="Sortilin C-terminal" evidence="2">
    <location>
        <begin position="43"/>
        <end position="203"/>
    </location>
</feature>
<feature type="signal peptide" evidence="1">
    <location>
        <begin position="1"/>
        <end position="17"/>
    </location>
</feature>
<keyword evidence="1" id="KW-0732">Signal</keyword>
<dbReference type="InterPro" id="IPR050310">
    <property type="entry name" value="VPS10-sortilin"/>
</dbReference>
<dbReference type="Proteomes" id="UP000008144">
    <property type="component" value="Unassembled WGS sequence"/>
</dbReference>